<dbReference type="Gene3D" id="3.10.180.10">
    <property type="entry name" value="2,3-Dihydroxybiphenyl 1,2-Dioxygenase, domain 1"/>
    <property type="match status" value="1"/>
</dbReference>
<evidence type="ECO:0000313" key="3">
    <source>
        <dbReference type="Proteomes" id="UP000309128"/>
    </source>
</evidence>
<accession>A0A5S4EXX4</accession>
<dbReference type="InterPro" id="IPR037523">
    <property type="entry name" value="VOC_core"/>
</dbReference>
<protein>
    <submittedName>
        <fullName evidence="2">Glyoxalase</fullName>
    </submittedName>
</protein>
<dbReference type="InterPro" id="IPR004360">
    <property type="entry name" value="Glyas_Fos-R_dOase_dom"/>
</dbReference>
<gene>
    <name evidence="2" type="ORF">ETD86_47500</name>
</gene>
<dbReference type="Pfam" id="PF00903">
    <property type="entry name" value="Glyoxalase"/>
    <property type="match status" value="1"/>
</dbReference>
<feature type="domain" description="VOC" evidence="1">
    <location>
        <begin position="4"/>
        <end position="148"/>
    </location>
</feature>
<dbReference type="RefSeq" id="WP_138673203.1">
    <property type="nucleotide sequence ID" value="NZ_VCKY01000288.1"/>
</dbReference>
<name>A0A5S4EXX4_9ACTN</name>
<dbReference type="PANTHER" id="PTHR36437:SF2">
    <property type="entry name" value="GLYOXALASE_BLEOMYCIN RESISTANCE PROTEIN_DIOXYGENASE"/>
    <property type="match status" value="1"/>
</dbReference>
<comment type="caution">
    <text evidence="2">The sequence shown here is derived from an EMBL/GenBank/DDBJ whole genome shotgun (WGS) entry which is preliminary data.</text>
</comment>
<dbReference type="SUPFAM" id="SSF54593">
    <property type="entry name" value="Glyoxalase/Bleomycin resistance protein/Dihydroxybiphenyl dioxygenase"/>
    <property type="match status" value="1"/>
</dbReference>
<organism evidence="2 3">
    <name type="scientific">Nonomuraea turkmeniaca</name>
    <dbReference type="NCBI Taxonomy" id="103838"/>
    <lineage>
        <taxon>Bacteria</taxon>
        <taxon>Bacillati</taxon>
        <taxon>Actinomycetota</taxon>
        <taxon>Actinomycetes</taxon>
        <taxon>Streptosporangiales</taxon>
        <taxon>Streptosporangiaceae</taxon>
        <taxon>Nonomuraea</taxon>
    </lineage>
</organism>
<proteinExistence type="predicted"/>
<sequence length="155" mass="16898">MDMKLEVVVLPVSDADRAKDFYIRQLGFRLDADFPINDGYRIIQVTPPGSACSIIFGDGLTDADPGTVQGLHLIVSDIEQAHKELSSRGIDVTGPFHDATGPFHDATGAFHQAGETGRVMGLHPQRASYGSFASFADPDGNRWFLQEITQRLPGR</sequence>
<reference evidence="2 3" key="1">
    <citation type="submission" date="2019-05" db="EMBL/GenBank/DDBJ databases">
        <title>Draft genome sequence of Nonomuraea turkmeniaca DSM 43926.</title>
        <authorList>
            <person name="Saricaoglu S."/>
            <person name="Isik K."/>
        </authorList>
    </citation>
    <scope>NUCLEOTIDE SEQUENCE [LARGE SCALE GENOMIC DNA]</scope>
    <source>
        <strain evidence="2 3">DSM 43926</strain>
    </source>
</reference>
<dbReference type="PROSITE" id="PS51819">
    <property type="entry name" value="VOC"/>
    <property type="match status" value="1"/>
</dbReference>
<keyword evidence="3" id="KW-1185">Reference proteome</keyword>
<dbReference type="InterPro" id="IPR029068">
    <property type="entry name" value="Glyas_Bleomycin-R_OHBP_Dase"/>
</dbReference>
<evidence type="ECO:0000259" key="1">
    <source>
        <dbReference type="PROSITE" id="PS51819"/>
    </source>
</evidence>
<dbReference type="OrthoDB" id="485032at2"/>
<dbReference type="PANTHER" id="PTHR36437">
    <property type="entry name" value="GLYOXALASE/BLEOMYCIN RESISTANCE PROTEIN/DIOXYGENASE"/>
    <property type="match status" value="1"/>
</dbReference>
<evidence type="ECO:0000313" key="2">
    <source>
        <dbReference type="EMBL" id="TMR08512.1"/>
    </source>
</evidence>
<dbReference type="EMBL" id="VCKY01000288">
    <property type="protein sequence ID" value="TMR08512.1"/>
    <property type="molecule type" value="Genomic_DNA"/>
</dbReference>
<dbReference type="AlphaFoldDB" id="A0A5S4EXX4"/>
<dbReference type="Proteomes" id="UP000309128">
    <property type="component" value="Unassembled WGS sequence"/>
</dbReference>